<evidence type="ECO:0000256" key="3">
    <source>
        <dbReference type="ARBA" id="ARBA00022729"/>
    </source>
</evidence>
<evidence type="ECO:0000313" key="11">
    <source>
        <dbReference type="Proteomes" id="UP000285666"/>
    </source>
</evidence>
<dbReference type="InterPro" id="IPR015168">
    <property type="entry name" value="SsuA/THI5"/>
</dbReference>
<organism evidence="6 9">
    <name type="scientific">Dorea formicigenerans</name>
    <dbReference type="NCBI Taxonomy" id="39486"/>
    <lineage>
        <taxon>Bacteria</taxon>
        <taxon>Bacillati</taxon>
        <taxon>Bacillota</taxon>
        <taxon>Clostridia</taxon>
        <taxon>Lachnospirales</taxon>
        <taxon>Lachnospiraceae</taxon>
        <taxon>Dorea</taxon>
    </lineage>
</organism>
<dbReference type="EMBL" id="QSEW01000010">
    <property type="protein sequence ID" value="RGZ99288.1"/>
    <property type="molecule type" value="Genomic_DNA"/>
</dbReference>
<dbReference type="Proteomes" id="UP000284962">
    <property type="component" value="Unassembled WGS sequence"/>
</dbReference>
<dbReference type="EMBL" id="QRHN01000002">
    <property type="protein sequence ID" value="RHF80339.1"/>
    <property type="molecule type" value="Genomic_DNA"/>
</dbReference>
<accession>A0A3E4MIL3</accession>
<keyword evidence="3 4" id="KW-0732">Signal</keyword>
<protein>
    <submittedName>
        <fullName evidence="6">ABC transporter substrate-binding protein</fullName>
    </submittedName>
</protein>
<evidence type="ECO:0000313" key="9">
    <source>
        <dbReference type="Proteomes" id="UP000261208"/>
    </source>
</evidence>
<evidence type="ECO:0000313" key="7">
    <source>
        <dbReference type="EMBL" id="RGZ99288.1"/>
    </source>
</evidence>
<dbReference type="PROSITE" id="PS51257">
    <property type="entry name" value="PROKAR_LIPOPROTEIN"/>
    <property type="match status" value="1"/>
</dbReference>
<proteinExistence type="inferred from homology"/>
<evidence type="ECO:0000313" key="10">
    <source>
        <dbReference type="Proteomes" id="UP000284962"/>
    </source>
</evidence>
<sequence length="347" mass="38249">MKKRVVAVMLIAVMTTLLAVGCGEKNSNQKEENSTKTEDTQKELEKITVTEPVRGILWAPVYAAKELGYFEEEGLDVDITAIKSDTPSAPVMAGEAQIGLWGPEMVCKLVQDGQDIQLFYTCTDKYPYSFFLAKDIKSVADLKGTAVNAARSGGSPRAYVRSILRNAGLNADGDVTYVNMDNSAVLAALESGEIKATYASPELRAQLIDAGYEPTIDIYKPEVHKEIIGSETYEMYICYAKKSYIDENPETIQHFVNACYKAAQYLDKSSVDDIVKTLQEPFKEMSNLEQIVKECKDNEIWSPDGLFTDDGVKAINNMAIEAGLITEPVDRSALINETFVKKAAGQK</sequence>
<dbReference type="GO" id="GO:0042597">
    <property type="term" value="C:periplasmic space"/>
    <property type="evidence" value="ECO:0007669"/>
    <property type="project" value="UniProtKB-SubCell"/>
</dbReference>
<comment type="similarity">
    <text evidence="2">Belongs to the bacterial solute-binding protein SsuA/TauA family.</text>
</comment>
<evidence type="ECO:0000256" key="1">
    <source>
        <dbReference type="ARBA" id="ARBA00004418"/>
    </source>
</evidence>
<evidence type="ECO:0000313" key="6">
    <source>
        <dbReference type="EMBL" id="RGK49487.1"/>
    </source>
</evidence>
<dbReference type="SUPFAM" id="SSF53850">
    <property type="entry name" value="Periplasmic binding protein-like II"/>
    <property type="match status" value="1"/>
</dbReference>
<dbReference type="Proteomes" id="UP000261208">
    <property type="component" value="Unassembled WGS sequence"/>
</dbReference>
<evidence type="ECO:0000313" key="8">
    <source>
        <dbReference type="EMBL" id="RHF80339.1"/>
    </source>
</evidence>
<dbReference type="RefSeq" id="WP_117649362.1">
    <property type="nucleotide sequence ID" value="NZ_QRHN01000002.1"/>
</dbReference>
<feature type="chain" id="PRO_5038303330" evidence="4">
    <location>
        <begin position="20"/>
        <end position="347"/>
    </location>
</feature>
<dbReference type="PANTHER" id="PTHR30024">
    <property type="entry name" value="ALIPHATIC SULFONATES-BINDING PROTEIN-RELATED"/>
    <property type="match status" value="1"/>
</dbReference>
<feature type="domain" description="SsuA/THI5-like" evidence="5">
    <location>
        <begin position="59"/>
        <end position="266"/>
    </location>
</feature>
<dbReference type="EMBL" id="QSQQ01000004">
    <property type="protein sequence ID" value="RGK49487.1"/>
    <property type="molecule type" value="Genomic_DNA"/>
</dbReference>
<evidence type="ECO:0000256" key="4">
    <source>
        <dbReference type="SAM" id="SignalP"/>
    </source>
</evidence>
<dbReference type="Proteomes" id="UP000285666">
    <property type="component" value="Unassembled WGS sequence"/>
</dbReference>
<comment type="subcellular location">
    <subcellularLocation>
        <location evidence="1">Periplasm</location>
    </subcellularLocation>
</comment>
<evidence type="ECO:0000259" key="5">
    <source>
        <dbReference type="Pfam" id="PF09084"/>
    </source>
</evidence>
<comment type="caution">
    <text evidence="6">The sequence shown here is derived from an EMBL/GenBank/DDBJ whole genome shotgun (WGS) entry which is preliminary data.</text>
</comment>
<dbReference type="Gene3D" id="3.40.190.10">
    <property type="entry name" value="Periplasmic binding protein-like II"/>
    <property type="match status" value="2"/>
</dbReference>
<dbReference type="PANTHER" id="PTHR30024:SF47">
    <property type="entry name" value="TAURINE-BINDING PERIPLASMIC PROTEIN"/>
    <property type="match status" value="1"/>
</dbReference>
<feature type="signal peptide" evidence="4">
    <location>
        <begin position="1"/>
        <end position="19"/>
    </location>
</feature>
<dbReference type="Pfam" id="PF09084">
    <property type="entry name" value="NMT1"/>
    <property type="match status" value="1"/>
</dbReference>
<evidence type="ECO:0000256" key="2">
    <source>
        <dbReference type="ARBA" id="ARBA00010742"/>
    </source>
</evidence>
<gene>
    <name evidence="8" type="ORF">DW658_02785</name>
    <name evidence="7" type="ORF">DW957_09515</name>
    <name evidence="6" type="ORF">DXD10_04945</name>
</gene>
<name>A0A3E4MIL3_9FIRM</name>
<reference evidence="9 10" key="1">
    <citation type="submission" date="2018-08" db="EMBL/GenBank/DDBJ databases">
        <title>A genome reference for cultivated species of the human gut microbiota.</title>
        <authorList>
            <person name="Zou Y."/>
            <person name="Xue W."/>
            <person name="Luo G."/>
        </authorList>
    </citation>
    <scope>NUCLEOTIDE SEQUENCE [LARGE SCALE GENOMIC DNA]</scope>
    <source>
        <strain evidence="8 11">AM23-7AC</strain>
        <strain evidence="7 10">AM46-16</strain>
        <strain evidence="6 9">TF11-11</strain>
    </source>
</reference>
<dbReference type="AlphaFoldDB" id="A0A3E4MIL3"/>